<evidence type="ECO:0000313" key="2">
    <source>
        <dbReference type="Proteomes" id="UP000282613"/>
    </source>
</evidence>
<dbReference type="EMBL" id="UYRS01001816">
    <property type="protein sequence ID" value="VDK25362.1"/>
    <property type="molecule type" value="Genomic_DNA"/>
</dbReference>
<accession>A0A3P6NLF1</accession>
<reference evidence="1 2" key="1">
    <citation type="submission" date="2018-11" db="EMBL/GenBank/DDBJ databases">
        <authorList>
            <consortium name="Pathogen Informatics"/>
        </authorList>
    </citation>
    <scope>NUCLEOTIDE SEQUENCE [LARGE SCALE GENOMIC DNA]</scope>
</reference>
<dbReference type="AlphaFoldDB" id="A0A3P6NLF1"/>
<name>A0A3P6NLF1_TAEAS</name>
<keyword evidence="2" id="KW-1185">Reference proteome</keyword>
<sequence>MHQRLIEIRVVSSRAYLGAFKNGENVLIVIGSDVSDNQTPWRTRDMIELNIALGSLYPLYQPQNRTQRYEQFAIFSASRKVTNFSESVESGRRIARYISSGQNVGWNCDNLLPLLKSTFKDNVILVNSLNSSQGDDSTGHSPGGKGFHLVYKPDGAANTVFLISSSSVNRGLATIVGFFETLRRLQPKGTEFQAVIGCFNGGRDFLSDLHDNPMNEVLGVQIPSQNTDVYVIGAENRNVKRRTSDYYGQKLDYEFGPLTESNHVNNFIKKSVGNRDSRMIFFLEEDGGGSSSSPVYSTPIAGLVTRYLLKHLKQPH</sequence>
<organism evidence="1 2">
    <name type="scientific">Taenia asiatica</name>
    <name type="common">Asian tapeworm</name>
    <dbReference type="NCBI Taxonomy" id="60517"/>
    <lineage>
        <taxon>Eukaryota</taxon>
        <taxon>Metazoa</taxon>
        <taxon>Spiralia</taxon>
        <taxon>Lophotrochozoa</taxon>
        <taxon>Platyhelminthes</taxon>
        <taxon>Cestoda</taxon>
        <taxon>Eucestoda</taxon>
        <taxon>Cyclophyllidea</taxon>
        <taxon>Taeniidae</taxon>
        <taxon>Taenia</taxon>
    </lineage>
</organism>
<dbReference type="OrthoDB" id="6253698at2759"/>
<protein>
    <submittedName>
        <fullName evidence="1">Uncharacterized protein</fullName>
    </submittedName>
</protein>
<gene>
    <name evidence="1" type="ORF">TASK_LOCUS2489</name>
</gene>
<evidence type="ECO:0000313" key="1">
    <source>
        <dbReference type="EMBL" id="VDK25362.1"/>
    </source>
</evidence>
<proteinExistence type="predicted"/>
<dbReference type="Proteomes" id="UP000282613">
    <property type="component" value="Unassembled WGS sequence"/>
</dbReference>